<dbReference type="Gene3D" id="3.30.2090.10">
    <property type="entry name" value="Multidrug efflux transporter AcrB TolC docking domain, DN and DC subdomains"/>
    <property type="match status" value="2"/>
</dbReference>
<keyword evidence="1" id="KW-0472">Membrane</keyword>
<accession>A0A518AGL2</accession>
<dbReference type="EMBL" id="CP036278">
    <property type="protein sequence ID" value="QDU53866.1"/>
    <property type="molecule type" value="Genomic_DNA"/>
</dbReference>
<dbReference type="PANTHER" id="PTHR32063">
    <property type="match status" value="1"/>
</dbReference>
<dbReference type="Gene3D" id="3.30.70.1440">
    <property type="entry name" value="Multidrug efflux transporter AcrB pore domain"/>
    <property type="match status" value="1"/>
</dbReference>
<feature type="transmembrane region" description="Helical" evidence="1">
    <location>
        <begin position="404"/>
        <end position="426"/>
    </location>
</feature>
<dbReference type="GO" id="GO:0042910">
    <property type="term" value="F:xenobiotic transmembrane transporter activity"/>
    <property type="evidence" value="ECO:0007669"/>
    <property type="project" value="TreeGrafter"/>
</dbReference>
<dbReference type="SUPFAM" id="SSF82714">
    <property type="entry name" value="Multidrug efflux transporter AcrB TolC docking domain, DN and DC subdomains"/>
    <property type="match status" value="2"/>
</dbReference>
<feature type="transmembrane region" description="Helical" evidence="1">
    <location>
        <begin position="375"/>
        <end position="392"/>
    </location>
</feature>
<evidence type="ECO:0000256" key="1">
    <source>
        <dbReference type="SAM" id="Phobius"/>
    </source>
</evidence>
<dbReference type="Proteomes" id="UP000315750">
    <property type="component" value="Chromosome"/>
</dbReference>
<keyword evidence="3" id="KW-1185">Reference proteome</keyword>
<dbReference type="PRINTS" id="PR00702">
    <property type="entry name" value="ACRIFLAVINRP"/>
</dbReference>
<dbReference type="RefSeq" id="WP_145244912.1">
    <property type="nucleotide sequence ID" value="NZ_CP036278.1"/>
</dbReference>
<keyword evidence="1" id="KW-1133">Transmembrane helix</keyword>
<reference evidence="2 3" key="1">
    <citation type="submission" date="2019-02" db="EMBL/GenBank/DDBJ databases">
        <title>Deep-cultivation of Planctomycetes and their phenomic and genomic characterization uncovers novel biology.</title>
        <authorList>
            <person name="Wiegand S."/>
            <person name="Jogler M."/>
            <person name="Boedeker C."/>
            <person name="Pinto D."/>
            <person name="Vollmers J."/>
            <person name="Rivas-Marin E."/>
            <person name="Kohn T."/>
            <person name="Peeters S.H."/>
            <person name="Heuer A."/>
            <person name="Rast P."/>
            <person name="Oberbeckmann S."/>
            <person name="Bunk B."/>
            <person name="Jeske O."/>
            <person name="Meyerdierks A."/>
            <person name="Storesund J.E."/>
            <person name="Kallscheuer N."/>
            <person name="Luecker S."/>
            <person name="Lage O.M."/>
            <person name="Pohl T."/>
            <person name="Merkel B.J."/>
            <person name="Hornburger P."/>
            <person name="Mueller R.-W."/>
            <person name="Bruemmer F."/>
            <person name="Labrenz M."/>
            <person name="Spormann A.M."/>
            <person name="Op den Camp H."/>
            <person name="Overmann J."/>
            <person name="Amann R."/>
            <person name="Jetten M.S.M."/>
            <person name="Mascher T."/>
            <person name="Medema M.H."/>
            <person name="Devos D.P."/>
            <person name="Kaster A.-K."/>
            <person name="Ovreas L."/>
            <person name="Rohde M."/>
            <person name="Galperin M.Y."/>
            <person name="Jogler C."/>
        </authorList>
    </citation>
    <scope>NUCLEOTIDE SEQUENCE [LARGE SCALE GENOMIC DNA]</scope>
    <source>
        <strain evidence="2 3">Pan181</strain>
    </source>
</reference>
<feature type="transmembrane region" description="Helical" evidence="1">
    <location>
        <begin position="982"/>
        <end position="1002"/>
    </location>
</feature>
<dbReference type="KEGG" id="amuc:Pan181_00440"/>
<feature type="transmembrane region" description="Helical" evidence="1">
    <location>
        <begin position="940"/>
        <end position="961"/>
    </location>
</feature>
<dbReference type="Pfam" id="PF00873">
    <property type="entry name" value="ACR_tran"/>
    <property type="match status" value="2"/>
</dbReference>
<feature type="transmembrane region" description="Helical" evidence="1">
    <location>
        <begin position="885"/>
        <end position="904"/>
    </location>
</feature>
<dbReference type="Gene3D" id="1.20.1640.10">
    <property type="entry name" value="Multidrug efflux transporter AcrB transmembrane domain"/>
    <property type="match status" value="2"/>
</dbReference>
<sequence>MIAFFARHPTAANLLMGGIMVLGIMSIGGIRRETFPDFQPREVEIRVAYPGATATDVEDSICQRIEDAIDGVRFVEEVRCDARENVGTVTVEMVEGGVWQAFKDEIDTAIGAIDDFPAEAEEPVVEELHTTEDVLTVIAAGRMSPGDLKRYAEQLKDRLQETAGISLVEIEGFSDHQLRVELSSEALIQHDLSPADVAAAIRRQSLDVPAGVLEANEGEVLVRLAEERQTPDELGDLVVLGADTGAEVRIRDLGHVVDAFELDEDKTLLYLAADTDHEHVLSDRPVELDLEQGPVRAAVLKIKKTDSEDTLNVAAAVKEFLITEQQERPAVRLIVTQDQSTLVAGRLKLLVENGIQGMLLVMATMWLFFNFRLSFWVVASLPVSFLGAFFLIPKLDLTINMMSMVALLIGTGILMDDGIVIAENIASHRAKGKKPLQAAVDGVQEVALGVLSSFLTTVCILGPLAFLSGNIGRVLHVTPIILALVLTVSLIEAFMILPSHLGHSLAACESRNRVRVAIDRGFDWVREHILGRCVDWAIRWRYLWTGTVAAAFLVALSIPAGGLLKFQAIPELDGDVATARVLMPEGTSLDETERVVAQLVAGLRQVDQQLTPEQPGQQPLVHTVYARYSQNTDAFEAGPHVVTVYADLLTAEKRNVRLEDFFEYWRQAAGPIPGAVAVNISDPGVGPIGRNIEIRALGHDLDQLSHAVTDIQSWLERFDGVDNLTSDLRAGKREFQIRFRPGVLGIDLDSQRMASQLRAAFQGEEVDEIQVAGESYEVTARFDEASQSSLSDLLDFRFTLPDGTQVPLATVASVLETRGWARIARIDHLRAATLRGDVDSRKANTAAVLAELKSDYLPELIAKYPHVRFDLEGEAAEASKTASSILRGMIIGSIGIFILLSFQFRSYIEPLIVMVAIPLALLGVILGHVLLGYPLTLPSLLGYVSLAGVVVNDSILLMLFLKQSRAEGIPAEVAAGQASRDRFRAILITSLTTMAGLIPLTFETSLQAIVLIPLAISIVFGMLTSTMLVLFVIPALYVMLNDFGLTEHVEQE</sequence>
<dbReference type="InterPro" id="IPR027463">
    <property type="entry name" value="AcrB_DN_DC_subdom"/>
</dbReference>
<evidence type="ECO:0000313" key="3">
    <source>
        <dbReference type="Proteomes" id="UP000315750"/>
    </source>
</evidence>
<name>A0A518AGL2_9BACT</name>
<gene>
    <name evidence="2" type="primary">bepG_1</name>
    <name evidence="2" type="ORF">Pan181_00440</name>
</gene>
<organism evidence="2 3">
    <name type="scientific">Aeoliella mucimassa</name>
    <dbReference type="NCBI Taxonomy" id="2527972"/>
    <lineage>
        <taxon>Bacteria</taxon>
        <taxon>Pseudomonadati</taxon>
        <taxon>Planctomycetota</taxon>
        <taxon>Planctomycetia</taxon>
        <taxon>Pirellulales</taxon>
        <taxon>Lacipirellulaceae</taxon>
        <taxon>Aeoliella</taxon>
    </lineage>
</organism>
<dbReference type="PANTHER" id="PTHR32063:SF33">
    <property type="entry name" value="RND SUPERFAMILY EFFLUX PUMP PERMEASE COMPONENT"/>
    <property type="match status" value="1"/>
</dbReference>
<feature type="transmembrane region" description="Helical" evidence="1">
    <location>
        <begin position="446"/>
        <end position="467"/>
    </location>
</feature>
<dbReference type="OrthoDB" id="9806532at2"/>
<evidence type="ECO:0000313" key="2">
    <source>
        <dbReference type="EMBL" id="QDU53866.1"/>
    </source>
</evidence>
<dbReference type="AlphaFoldDB" id="A0A518AGL2"/>
<proteinExistence type="predicted"/>
<feature type="transmembrane region" description="Helical" evidence="1">
    <location>
        <begin position="12"/>
        <end position="30"/>
    </location>
</feature>
<dbReference type="SUPFAM" id="SSF82866">
    <property type="entry name" value="Multidrug efflux transporter AcrB transmembrane domain"/>
    <property type="match status" value="2"/>
</dbReference>
<dbReference type="InterPro" id="IPR001036">
    <property type="entry name" value="Acrflvin-R"/>
</dbReference>
<feature type="transmembrane region" description="Helical" evidence="1">
    <location>
        <begin position="911"/>
        <end position="934"/>
    </location>
</feature>
<protein>
    <submittedName>
        <fullName evidence="2">Efflux pump membrane transporter BepG</fullName>
    </submittedName>
</protein>
<dbReference type="Gene3D" id="3.30.70.1320">
    <property type="entry name" value="Multidrug efflux transporter AcrB pore domain like"/>
    <property type="match status" value="1"/>
</dbReference>
<dbReference type="SUPFAM" id="SSF82693">
    <property type="entry name" value="Multidrug efflux transporter AcrB pore domain, PN1, PN2, PC1 and PC2 subdomains"/>
    <property type="match status" value="2"/>
</dbReference>
<feature type="transmembrane region" description="Helical" evidence="1">
    <location>
        <begin position="474"/>
        <end position="497"/>
    </location>
</feature>
<dbReference type="Gene3D" id="3.30.70.1430">
    <property type="entry name" value="Multidrug efflux transporter AcrB pore domain"/>
    <property type="match status" value="2"/>
</dbReference>
<dbReference type="GO" id="GO:0005886">
    <property type="term" value="C:plasma membrane"/>
    <property type="evidence" value="ECO:0007669"/>
    <property type="project" value="TreeGrafter"/>
</dbReference>
<feature type="transmembrane region" description="Helical" evidence="1">
    <location>
        <begin position="1008"/>
        <end position="1033"/>
    </location>
</feature>
<keyword evidence="1" id="KW-0812">Transmembrane</keyword>